<evidence type="ECO:0000313" key="3">
    <source>
        <dbReference type="Proteomes" id="UP001567538"/>
    </source>
</evidence>
<keyword evidence="1" id="KW-0812">Transmembrane</keyword>
<dbReference type="AlphaFoldDB" id="A0ABD1GDS9"/>
<keyword evidence="3" id="KW-1185">Reference proteome</keyword>
<protein>
    <submittedName>
        <fullName evidence="2">Uncharacterized protein</fullName>
    </submittedName>
</protein>
<proteinExistence type="predicted"/>
<sequence>MEDNFLSVSRDLPTIHYTIAVFMLVEAGDLATSHFLNWRSCSRMCFRIWYHKRGWIIGSMVCDPSLFPKLSDQSGGDVHARIQSRSEDNKICAF</sequence>
<evidence type="ECO:0000256" key="1">
    <source>
        <dbReference type="SAM" id="Phobius"/>
    </source>
</evidence>
<keyword evidence="1" id="KW-0472">Membrane</keyword>
<dbReference type="Proteomes" id="UP001567538">
    <property type="component" value="Unassembled WGS sequence"/>
</dbReference>
<feature type="transmembrane region" description="Helical" evidence="1">
    <location>
        <begin position="15"/>
        <end position="38"/>
    </location>
</feature>
<keyword evidence="1" id="KW-1133">Transmembrane helix</keyword>
<reference evidence="2 3" key="1">
    <citation type="submission" date="2024-06" db="EMBL/GenBank/DDBJ databases">
        <title>A chromosome level genome sequence of Diviner's sage (Salvia divinorum).</title>
        <authorList>
            <person name="Ford S.A."/>
            <person name="Ro D.-K."/>
            <person name="Ness R.W."/>
            <person name="Phillips M.A."/>
        </authorList>
    </citation>
    <scope>NUCLEOTIDE SEQUENCE [LARGE SCALE GENOMIC DNA]</scope>
    <source>
        <strain evidence="2">SAF-2024a</strain>
        <tissue evidence="2">Leaf</tissue>
    </source>
</reference>
<name>A0ABD1GDS9_SALDI</name>
<dbReference type="EMBL" id="JBEAFC010000009">
    <property type="protein sequence ID" value="KAL1542189.1"/>
    <property type="molecule type" value="Genomic_DNA"/>
</dbReference>
<gene>
    <name evidence="2" type="ORF">AAHA92_26318</name>
</gene>
<organism evidence="2 3">
    <name type="scientific">Salvia divinorum</name>
    <name type="common">Maria pastora</name>
    <name type="synonym">Diviner's sage</name>
    <dbReference type="NCBI Taxonomy" id="28513"/>
    <lineage>
        <taxon>Eukaryota</taxon>
        <taxon>Viridiplantae</taxon>
        <taxon>Streptophyta</taxon>
        <taxon>Embryophyta</taxon>
        <taxon>Tracheophyta</taxon>
        <taxon>Spermatophyta</taxon>
        <taxon>Magnoliopsida</taxon>
        <taxon>eudicotyledons</taxon>
        <taxon>Gunneridae</taxon>
        <taxon>Pentapetalae</taxon>
        <taxon>asterids</taxon>
        <taxon>lamiids</taxon>
        <taxon>Lamiales</taxon>
        <taxon>Lamiaceae</taxon>
        <taxon>Nepetoideae</taxon>
        <taxon>Mentheae</taxon>
        <taxon>Salviinae</taxon>
        <taxon>Salvia</taxon>
        <taxon>Salvia subgen. Calosphace</taxon>
    </lineage>
</organism>
<evidence type="ECO:0000313" key="2">
    <source>
        <dbReference type="EMBL" id="KAL1542189.1"/>
    </source>
</evidence>
<comment type="caution">
    <text evidence="2">The sequence shown here is derived from an EMBL/GenBank/DDBJ whole genome shotgun (WGS) entry which is preliminary data.</text>
</comment>
<accession>A0ABD1GDS9</accession>